<dbReference type="PANTHER" id="PTHR11079">
    <property type="entry name" value="CYTOSINE DEAMINASE FAMILY MEMBER"/>
    <property type="match status" value="1"/>
</dbReference>
<evidence type="ECO:0000259" key="4">
    <source>
        <dbReference type="PROSITE" id="PS51747"/>
    </source>
</evidence>
<dbReference type="PROSITE" id="PS51747">
    <property type="entry name" value="CYT_DCMP_DEAMINASES_2"/>
    <property type="match status" value="1"/>
</dbReference>
<comment type="caution">
    <text evidence="5">The sequence shown here is derived from an EMBL/GenBank/DDBJ whole genome shotgun (WGS) entry which is preliminary data.</text>
</comment>
<keyword evidence="6" id="KW-1185">Reference proteome</keyword>
<dbReference type="GO" id="GO:0008033">
    <property type="term" value="P:tRNA processing"/>
    <property type="evidence" value="ECO:0007669"/>
    <property type="project" value="UniProtKB-KW"/>
</dbReference>
<accession>A0AAV5VQ42</accession>
<keyword evidence="1" id="KW-0819">tRNA processing</keyword>
<dbReference type="Proteomes" id="UP001432322">
    <property type="component" value="Unassembled WGS sequence"/>
</dbReference>
<dbReference type="SUPFAM" id="SSF53927">
    <property type="entry name" value="Cytidine deaminase-like"/>
    <property type="match status" value="1"/>
</dbReference>
<protein>
    <recommendedName>
        <fullName evidence="4">CMP/dCMP-type deaminase domain-containing protein</fullName>
    </recommendedName>
</protein>
<evidence type="ECO:0000256" key="2">
    <source>
        <dbReference type="ARBA" id="ARBA00038160"/>
    </source>
</evidence>
<evidence type="ECO:0000256" key="1">
    <source>
        <dbReference type="ARBA" id="ARBA00022694"/>
    </source>
</evidence>
<feature type="compositionally biased region" description="Acidic residues" evidence="3">
    <location>
        <begin position="182"/>
        <end position="202"/>
    </location>
</feature>
<dbReference type="InterPro" id="IPR002125">
    <property type="entry name" value="CMP_dCMP_dom"/>
</dbReference>
<evidence type="ECO:0000313" key="6">
    <source>
        <dbReference type="Proteomes" id="UP001432322"/>
    </source>
</evidence>
<dbReference type="GO" id="GO:0052717">
    <property type="term" value="F:tRNA-specific adenosine-34 deaminase activity"/>
    <property type="evidence" value="ECO:0007669"/>
    <property type="project" value="TreeGrafter"/>
</dbReference>
<feature type="non-terminal residue" evidence="5">
    <location>
        <position position="1"/>
    </location>
</feature>
<proteinExistence type="inferred from homology"/>
<sequence length="202" mass="22203">HLAHAHRAATQRARSAMAAVTRKRSQPGSAPPLVVVADSAATAAETTDKNTIVVPPLSSLDYLATGGDVFLTHEPCAMCAMALVHARAAKVFYANRTKNGVLARREPARLGCLTEERGWQLHLEPALNHHYRVFEVVFEEDVKEEEKEERAEEKGVQEEEEGFRCGAVIGKGREVDRSPSPDIDDMDRGDGGQWEDEGEETD</sequence>
<dbReference type="GO" id="GO:0005634">
    <property type="term" value="C:nucleus"/>
    <property type="evidence" value="ECO:0007669"/>
    <property type="project" value="TreeGrafter"/>
</dbReference>
<dbReference type="AlphaFoldDB" id="A0AAV5VQ42"/>
<feature type="domain" description="CMP/dCMP-type deaminase" evidence="4">
    <location>
        <begin position="4"/>
        <end position="134"/>
    </location>
</feature>
<evidence type="ECO:0000256" key="3">
    <source>
        <dbReference type="SAM" id="MobiDB-lite"/>
    </source>
</evidence>
<gene>
    <name evidence="5" type="ORF">PFISCL1PPCAC_12089</name>
</gene>
<feature type="compositionally biased region" description="Basic and acidic residues" evidence="3">
    <location>
        <begin position="145"/>
        <end position="157"/>
    </location>
</feature>
<feature type="region of interest" description="Disordered" evidence="3">
    <location>
        <begin position="145"/>
        <end position="202"/>
    </location>
</feature>
<name>A0AAV5VQ42_9BILA</name>
<dbReference type="PANTHER" id="PTHR11079:SF156">
    <property type="entry name" value="INACTIVE TRNA-SPECIFIC ADENOSINE DEAMINASE-LIKE PROTEIN 3-RELATED"/>
    <property type="match status" value="1"/>
</dbReference>
<dbReference type="GO" id="GO:0005737">
    <property type="term" value="C:cytoplasm"/>
    <property type="evidence" value="ECO:0007669"/>
    <property type="project" value="TreeGrafter"/>
</dbReference>
<dbReference type="EMBL" id="BTSY01000003">
    <property type="protein sequence ID" value="GMT20792.1"/>
    <property type="molecule type" value="Genomic_DNA"/>
</dbReference>
<reference evidence="5" key="1">
    <citation type="submission" date="2023-10" db="EMBL/GenBank/DDBJ databases">
        <title>Genome assembly of Pristionchus species.</title>
        <authorList>
            <person name="Yoshida K."/>
            <person name="Sommer R.J."/>
        </authorList>
    </citation>
    <scope>NUCLEOTIDE SEQUENCE</scope>
    <source>
        <strain evidence="5">RS5133</strain>
    </source>
</reference>
<evidence type="ECO:0000313" key="5">
    <source>
        <dbReference type="EMBL" id="GMT20792.1"/>
    </source>
</evidence>
<dbReference type="InterPro" id="IPR016193">
    <property type="entry name" value="Cytidine_deaminase-like"/>
</dbReference>
<organism evidence="5 6">
    <name type="scientific">Pristionchus fissidentatus</name>
    <dbReference type="NCBI Taxonomy" id="1538716"/>
    <lineage>
        <taxon>Eukaryota</taxon>
        <taxon>Metazoa</taxon>
        <taxon>Ecdysozoa</taxon>
        <taxon>Nematoda</taxon>
        <taxon>Chromadorea</taxon>
        <taxon>Rhabditida</taxon>
        <taxon>Rhabditina</taxon>
        <taxon>Diplogasteromorpha</taxon>
        <taxon>Diplogasteroidea</taxon>
        <taxon>Neodiplogasteridae</taxon>
        <taxon>Pristionchus</taxon>
    </lineage>
</organism>
<dbReference type="Gene3D" id="3.40.140.10">
    <property type="entry name" value="Cytidine Deaminase, domain 2"/>
    <property type="match status" value="1"/>
</dbReference>
<comment type="similarity">
    <text evidence="2">Belongs to the cytidine and deoxycytidylate deaminase family. ADAT3 subfamily.</text>
</comment>